<dbReference type="Proteomes" id="UP000076078">
    <property type="component" value="Unassembled WGS sequence"/>
</dbReference>
<sequence length="362" mass="41923">MEVDQNDKELHKINNLNKQSKELQNIFIDPISLDLIEDAVISSGCGHSFSQDTIESWLTKKQTCPLCHSPLSLSDLTPNYTLRDAIKLYGEMIDNKNLEEQQQQEQQQEHSNQQQLDRSQKITSQLEDIQKQIAYLLQDQQQHVLKNSPVMQQKDLIRELWQKETNEAAILLESTTRNDEFIDYFFGQVSWKQSGTIWYNSKMIEYALKRARVTGMFNKTTNQLTGLMICQPPFEVGVSITQMLKVGMYGAPLKMGIQPLARVLKAFDITDKIHQELTQDLPHWYINCICVQSTDRRLKKGSDLLLSVLQLADSQMVHCYTEISNQSSLQFFQKHGFKIVKTVQDILPFTFYCLLRDPKQIL</sequence>
<evidence type="ECO:0000256" key="2">
    <source>
        <dbReference type="ARBA" id="ARBA00022771"/>
    </source>
</evidence>
<dbReference type="GO" id="GO:0008270">
    <property type="term" value="F:zinc ion binding"/>
    <property type="evidence" value="ECO:0007669"/>
    <property type="project" value="UniProtKB-KW"/>
</dbReference>
<dbReference type="PROSITE" id="PS51698">
    <property type="entry name" value="U_BOX"/>
    <property type="match status" value="1"/>
</dbReference>
<evidence type="ECO:0000256" key="1">
    <source>
        <dbReference type="ARBA" id="ARBA00022723"/>
    </source>
</evidence>
<dbReference type="InterPro" id="IPR016181">
    <property type="entry name" value="Acyl_CoA_acyltransferase"/>
</dbReference>
<dbReference type="Gene3D" id="3.40.630.30">
    <property type="match status" value="1"/>
</dbReference>
<dbReference type="SUPFAM" id="SSF57850">
    <property type="entry name" value="RING/U-box"/>
    <property type="match status" value="1"/>
</dbReference>
<keyword evidence="3" id="KW-0862">Zinc</keyword>
<dbReference type="FunCoup" id="A0A151ZEH4">
    <property type="interactions" value="738"/>
</dbReference>
<dbReference type="GO" id="GO:0061630">
    <property type="term" value="F:ubiquitin protein ligase activity"/>
    <property type="evidence" value="ECO:0007669"/>
    <property type="project" value="InterPro"/>
</dbReference>
<dbReference type="Pfam" id="PF04564">
    <property type="entry name" value="U-box"/>
    <property type="match status" value="1"/>
</dbReference>
<dbReference type="EMBL" id="LODT01000029">
    <property type="protein sequence ID" value="KYQ92319.1"/>
    <property type="molecule type" value="Genomic_DNA"/>
</dbReference>
<dbReference type="PANTHER" id="PTHR22849:SF132">
    <property type="entry name" value="E3 UBIQUITIN-PROTEIN LIGASE PUB23"/>
    <property type="match status" value="1"/>
</dbReference>
<dbReference type="InterPro" id="IPR013083">
    <property type="entry name" value="Znf_RING/FYVE/PHD"/>
</dbReference>
<dbReference type="Gene3D" id="3.30.40.10">
    <property type="entry name" value="Zinc/RING finger domain, C3HC4 (zinc finger)"/>
    <property type="match status" value="1"/>
</dbReference>
<dbReference type="OMA" id="WYINCIC"/>
<keyword evidence="1" id="KW-0479">Metal-binding</keyword>
<feature type="compositionally biased region" description="Low complexity" evidence="4">
    <location>
        <begin position="100"/>
        <end position="115"/>
    </location>
</feature>
<dbReference type="InterPro" id="IPR004181">
    <property type="entry name" value="Znf_MIZ"/>
</dbReference>
<dbReference type="GO" id="GO:0016567">
    <property type="term" value="P:protein ubiquitination"/>
    <property type="evidence" value="ECO:0007669"/>
    <property type="project" value="InterPro"/>
</dbReference>
<keyword evidence="2" id="KW-0863">Zinc-finger</keyword>
<dbReference type="AlphaFoldDB" id="A0A151ZEH4"/>
<evidence type="ECO:0000256" key="4">
    <source>
        <dbReference type="SAM" id="MobiDB-lite"/>
    </source>
</evidence>
<dbReference type="SUPFAM" id="SSF55729">
    <property type="entry name" value="Acyl-CoA N-acyltransferases (Nat)"/>
    <property type="match status" value="1"/>
</dbReference>
<protein>
    <recommendedName>
        <fullName evidence="5">U-box domain-containing protein</fullName>
    </recommendedName>
</protein>
<dbReference type="InParanoid" id="A0A151ZEH4"/>
<name>A0A151ZEH4_TIELA</name>
<gene>
    <name evidence="6" type="ORF">DLAC_06282</name>
</gene>
<dbReference type="InterPro" id="IPR045185">
    <property type="entry name" value="PUB22/23/24-like"/>
</dbReference>
<keyword evidence="7" id="KW-1185">Reference proteome</keyword>
<accession>A0A151ZEH4</accession>
<evidence type="ECO:0000313" key="6">
    <source>
        <dbReference type="EMBL" id="KYQ92319.1"/>
    </source>
</evidence>
<evidence type="ECO:0000256" key="3">
    <source>
        <dbReference type="ARBA" id="ARBA00022833"/>
    </source>
</evidence>
<dbReference type="CDD" id="cd16651">
    <property type="entry name" value="SPL-RING_NSE2"/>
    <property type="match status" value="1"/>
</dbReference>
<organism evidence="6 7">
    <name type="scientific">Tieghemostelium lacteum</name>
    <name type="common">Slime mold</name>
    <name type="synonym">Dictyostelium lacteum</name>
    <dbReference type="NCBI Taxonomy" id="361077"/>
    <lineage>
        <taxon>Eukaryota</taxon>
        <taxon>Amoebozoa</taxon>
        <taxon>Evosea</taxon>
        <taxon>Eumycetozoa</taxon>
        <taxon>Dictyostelia</taxon>
        <taxon>Dictyosteliales</taxon>
        <taxon>Raperosteliaceae</taxon>
        <taxon>Tieghemostelium</taxon>
    </lineage>
</organism>
<comment type="caution">
    <text evidence="6">The sequence shown here is derived from an EMBL/GenBank/DDBJ whole genome shotgun (WGS) entry which is preliminary data.</text>
</comment>
<dbReference type="InterPro" id="IPR003613">
    <property type="entry name" value="Ubox_domain"/>
</dbReference>
<dbReference type="PANTHER" id="PTHR22849">
    <property type="entry name" value="WDSAM1 PROTEIN"/>
    <property type="match status" value="1"/>
</dbReference>
<dbReference type="SMART" id="SM00504">
    <property type="entry name" value="Ubox"/>
    <property type="match status" value="1"/>
</dbReference>
<dbReference type="STRING" id="361077.A0A151ZEH4"/>
<evidence type="ECO:0000259" key="5">
    <source>
        <dbReference type="PROSITE" id="PS51698"/>
    </source>
</evidence>
<feature type="region of interest" description="Disordered" evidence="4">
    <location>
        <begin position="99"/>
        <end position="121"/>
    </location>
</feature>
<evidence type="ECO:0000313" key="7">
    <source>
        <dbReference type="Proteomes" id="UP000076078"/>
    </source>
</evidence>
<proteinExistence type="predicted"/>
<reference evidence="6 7" key="1">
    <citation type="submission" date="2015-12" db="EMBL/GenBank/DDBJ databases">
        <title>Dictyostelia acquired genes for synthesis and detection of signals that induce cell-type specialization by lateral gene transfer from prokaryotes.</title>
        <authorList>
            <person name="Gloeckner G."/>
            <person name="Schaap P."/>
        </authorList>
    </citation>
    <scope>NUCLEOTIDE SEQUENCE [LARGE SCALE GENOMIC DNA]</scope>
    <source>
        <strain evidence="6 7">TK</strain>
    </source>
</reference>
<feature type="domain" description="U-box" evidence="5">
    <location>
        <begin position="22"/>
        <end position="96"/>
    </location>
</feature>
<dbReference type="OrthoDB" id="18505at2759"/>